<reference evidence="1 2" key="1">
    <citation type="submission" date="2020-07" db="EMBL/GenBank/DDBJ databases">
        <title>Sequencing the genomes of 1000 actinobacteria strains.</title>
        <authorList>
            <person name="Klenk H.-P."/>
        </authorList>
    </citation>
    <scope>NUCLEOTIDE SEQUENCE [LARGE SCALE GENOMIC DNA]</scope>
    <source>
        <strain evidence="1 2">DSM 44442</strain>
    </source>
</reference>
<comment type="caution">
    <text evidence="1">The sequence shown here is derived from an EMBL/GenBank/DDBJ whole genome shotgun (WGS) entry which is preliminary data.</text>
</comment>
<dbReference type="RefSeq" id="WP_179821620.1">
    <property type="nucleotide sequence ID" value="NZ_JACCFS010000001.1"/>
</dbReference>
<evidence type="ECO:0000313" key="2">
    <source>
        <dbReference type="Proteomes" id="UP000572051"/>
    </source>
</evidence>
<keyword evidence="2" id="KW-1185">Reference proteome</keyword>
<sequence>MYDNNFFSIAVYGYVLGAQFTCVAGGLGNFKEDHDYIVQGVADRVSSNAARGQVVAASFQLEKKEVMFLAIPSPGEREAMSGRGGLSIVYGISWTPRKVNLNREFSKILKWVDSLVSECCEVETGDMIRTSTSLTSRLQESGSATFRESLDNRFKNFSNNLSISFGEEKENIWKRIFTRKFIRANGVSLPASNELKCAALSHENMRMHGGCQMVRFFPFVDLNGDSISESSSGFYISEDGVFSFSNFPIKKRFNKTDYSAY</sequence>
<name>A0A7Z0J8T1_9ACTN</name>
<organism evidence="1 2">
    <name type="scientific">Nocardiopsis aegyptia</name>
    <dbReference type="NCBI Taxonomy" id="220378"/>
    <lineage>
        <taxon>Bacteria</taxon>
        <taxon>Bacillati</taxon>
        <taxon>Actinomycetota</taxon>
        <taxon>Actinomycetes</taxon>
        <taxon>Streptosporangiales</taxon>
        <taxon>Nocardiopsidaceae</taxon>
        <taxon>Nocardiopsis</taxon>
    </lineage>
</organism>
<dbReference type="AlphaFoldDB" id="A0A7Z0J8T1"/>
<gene>
    <name evidence="1" type="ORF">HNR10_001319</name>
</gene>
<dbReference type="EMBL" id="JACCFS010000001">
    <property type="protein sequence ID" value="NYJ33438.1"/>
    <property type="molecule type" value="Genomic_DNA"/>
</dbReference>
<protein>
    <submittedName>
        <fullName evidence="1">Uncharacterized protein</fullName>
    </submittedName>
</protein>
<evidence type="ECO:0000313" key="1">
    <source>
        <dbReference type="EMBL" id="NYJ33438.1"/>
    </source>
</evidence>
<dbReference type="Proteomes" id="UP000572051">
    <property type="component" value="Unassembled WGS sequence"/>
</dbReference>
<accession>A0A7Z0J8T1</accession>
<proteinExistence type="predicted"/>